<evidence type="ECO:0000313" key="6">
    <source>
        <dbReference type="EnsemblPlants" id="AET5Gv20397200.2"/>
    </source>
</evidence>
<protein>
    <recommendedName>
        <fullName evidence="5">Small ribosomal subunit protein uS10 domain-containing protein</fullName>
    </recommendedName>
</protein>
<proteinExistence type="inferred from homology"/>
<dbReference type="GO" id="GO:0005840">
    <property type="term" value="C:ribosome"/>
    <property type="evidence" value="ECO:0007669"/>
    <property type="project" value="UniProtKB-KW"/>
</dbReference>
<name>A0A453KF81_AEGTS</name>
<feature type="region of interest" description="Disordered" evidence="4">
    <location>
        <begin position="1"/>
        <end position="20"/>
    </location>
</feature>
<dbReference type="InterPro" id="IPR001848">
    <property type="entry name" value="Ribosomal_uS10"/>
</dbReference>
<dbReference type="PANTHER" id="PTHR11700">
    <property type="entry name" value="30S RIBOSOMAL PROTEIN S10 FAMILY MEMBER"/>
    <property type="match status" value="1"/>
</dbReference>
<dbReference type="PRINTS" id="PR00971">
    <property type="entry name" value="RIBOSOMALS10"/>
</dbReference>
<dbReference type="GO" id="GO:0003735">
    <property type="term" value="F:structural constituent of ribosome"/>
    <property type="evidence" value="ECO:0007669"/>
    <property type="project" value="InterPro"/>
</dbReference>
<dbReference type="OMA" id="MQHTQAR"/>
<feature type="domain" description="Small ribosomal subunit protein uS10" evidence="5">
    <location>
        <begin position="129"/>
        <end position="215"/>
    </location>
</feature>
<dbReference type="GO" id="GO:1990904">
    <property type="term" value="C:ribonucleoprotein complex"/>
    <property type="evidence" value="ECO:0007669"/>
    <property type="project" value="UniProtKB-KW"/>
</dbReference>
<keyword evidence="7" id="KW-1185">Reference proteome</keyword>
<keyword evidence="2" id="KW-0689">Ribosomal protein</keyword>
<dbReference type="FunFam" id="3.30.70.600:FF:000007">
    <property type="entry name" value="Ribosomal protein S10"/>
    <property type="match status" value="1"/>
</dbReference>
<accession>A0A453KF81</accession>
<dbReference type="InterPro" id="IPR036838">
    <property type="entry name" value="Ribosomal_uS10_dom_sf"/>
</dbReference>
<dbReference type="GeneID" id="109731412"/>
<dbReference type="KEGG" id="ats:109731412"/>
<dbReference type="SMART" id="SM01403">
    <property type="entry name" value="Ribosomal_S10"/>
    <property type="match status" value="1"/>
</dbReference>
<dbReference type="Pfam" id="PF00338">
    <property type="entry name" value="Ribosomal_S10"/>
    <property type="match status" value="1"/>
</dbReference>
<reference evidence="6" key="4">
    <citation type="submission" date="2019-03" db="UniProtKB">
        <authorList>
            <consortium name="EnsemblPlants"/>
        </authorList>
    </citation>
    <scope>IDENTIFICATION</scope>
</reference>
<evidence type="ECO:0000256" key="1">
    <source>
        <dbReference type="ARBA" id="ARBA00007102"/>
    </source>
</evidence>
<feature type="compositionally biased region" description="Polar residues" evidence="4">
    <location>
        <begin position="1"/>
        <end position="16"/>
    </location>
</feature>
<evidence type="ECO:0000256" key="4">
    <source>
        <dbReference type="SAM" id="MobiDB-lite"/>
    </source>
</evidence>
<dbReference type="SUPFAM" id="SSF54999">
    <property type="entry name" value="Ribosomal protein S10"/>
    <property type="match status" value="1"/>
</dbReference>
<reference evidence="6" key="3">
    <citation type="journal article" date="2017" name="Nature">
        <title>Genome sequence of the progenitor of the wheat D genome Aegilops tauschii.</title>
        <authorList>
            <person name="Luo M.C."/>
            <person name="Gu Y.Q."/>
            <person name="Puiu D."/>
            <person name="Wang H."/>
            <person name="Twardziok S.O."/>
            <person name="Deal K.R."/>
            <person name="Huo N."/>
            <person name="Zhu T."/>
            <person name="Wang L."/>
            <person name="Wang Y."/>
            <person name="McGuire P.E."/>
            <person name="Liu S."/>
            <person name="Long H."/>
            <person name="Ramasamy R.K."/>
            <person name="Rodriguez J.C."/>
            <person name="Van S.L."/>
            <person name="Yuan L."/>
            <person name="Wang Z."/>
            <person name="Xia Z."/>
            <person name="Xiao L."/>
            <person name="Anderson O.D."/>
            <person name="Ouyang S."/>
            <person name="Liang Y."/>
            <person name="Zimin A.V."/>
            <person name="Pertea G."/>
            <person name="Qi P."/>
            <person name="Bennetzen J.L."/>
            <person name="Dai X."/>
            <person name="Dawson M.W."/>
            <person name="Muller H.G."/>
            <person name="Kugler K."/>
            <person name="Rivarola-Duarte L."/>
            <person name="Spannagl M."/>
            <person name="Mayer K.F.X."/>
            <person name="Lu F.H."/>
            <person name="Bevan M.W."/>
            <person name="Leroy P."/>
            <person name="Li P."/>
            <person name="You F.M."/>
            <person name="Sun Q."/>
            <person name="Liu Z."/>
            <person name="Lyons E."/>
            <person name="Wicker T."/>
            <person name="Salzberg S.L."/>
            <person name="Devos K.M."/>
            <person name="Dvorak J."/>
        </authorList>
    </citation>
    <scope>NUCLEOTIDE SEQUENCE [LARGE SCALE GENOMIC DNA]</scope>
    <source>
        <strain evidence="6">cv. AL8/78</strain>
    </source>
</reference>
<evidence type="ECO:0000259" key="5">
    <source>
        <dbReference type="SMART" id="SM01403"/>
    </source>
</evidence>
<reference evidence="7" key="2">
    <citation type="journal article" date="2017" name="Nat. Plants">
        <title>The Aegilops tauschii genome reveals multiple impacts of transposons.</title>
        <authorList>
            <person name="Zhao G."/>
            <person name="Zou C."/>
            <person name="Li K."/>
            <person name="Wang K."/>
            <person name="Li T."/>
            <person name="Gao L."/>
            <person name="Zhang X."/>
            <person name="Wang H."/>
            <person name="Yang Z."/>
            <person name="Liu X."/>
            <person name="Jiang W."/>
            <person name="Mao L."/>
            <person name="Kong X."/>
            <person name="Jiao Y."/>
            <person name="Jia J."/>
        </authorList>
    </citation>
    <scope>NUCLEOTIDE SEQUENCE [LARGE SCALE GENOMIC DNA]</scope>
    <source>
        <strain evidence="7">cv. AL8/78</strain>
    </source>
</reference>
<reference evidence="6" key="5">
    <citation type="journal article" date="2021" name="G3 (Bethesda)">
        <title>Aegilops tauschii genome assembly Aet v5.0 features greater sequence contiguity and improved annotation.</title>
        <authorList>
            <person name="Wang L."/>
            <person name="Zhu T."/>
            <person name="Rodriguez J.C."/>
            <person name="Deal K.R."/>
            <person name="Dubcovsky J."/>
            <person name="McGuire P.E."/>
            <person name="Lux T."/>
            <person name="Spannagl M."/>
            <person name="Mayer K.F.X."/>
            <person name="Baldrich P."/>
            <person name="Meyers B.C."/>
            <person name="Huo N."/>
            <person name="Gu Y.Q."/>
            <person name="Zhou H."/>
            <person name="Devos K.M."/>
            <person name="Bennetzen J.L."/>
            <person name="Unver T."/>
            <person name="Budak H."/>
            <person name="Gulick P.J."/>
            <person name="Galiba G."/>
            <person name="Kalapos B."/>
            <person name="Nelson D.R."/>
            <person name="Li P."/>
            <person name="You F.M."/>
            <person name="Luo M.C."/>
            <person name="Dvorak J."/>
        </authorList>
    </citation>
    <scope>NUCLEOTIDE SEQUENCE [LARGE SCALE GENOMIC DNA]</scope>
    <source>
        <strain evidence="6">cv. AL8/78</strain>
    </source>
</reference>
<reference evidence="7" key="1">
    <citation type="journal article" date="2014" name="Science">
        <title>Ancient hybridizations among the ancestral genomes of bread wheat.</title>
        <authorList>
            <consortium name="International Wheat Genome Sequencing Consortium,"/>
            <person name="Marcussen T."/>
            <person name="Sandve S.R."/>
            <person name="Heier L."/>
            <person name="Spannagl M."/>
            <person name="Pfeifer M."/>
            <person name="Jakobsen K.S."/>
            <person name="Wulff B.B."/>
            <person name="Steuernagel B."/>
            <person name="Mayer K.F."/>
            <person name="Olsen O.A."/>
        </authorList>
    </citation>
    <scope>NUCLEOTIDE SEQUENCE [LARGE SCALE GENOMIC DNA]</scope>
    <source>
        <strain evidence="7">cv. AL8/78</strain>
    </source>
</reference>
<evidence type="ECO:0000313" key="7">
    <source>
        <dbReference type="Proteomes" id="UP000015105"/>
    </source>
</evidence>
<dbReference type="GO" id="GO:0006412">
    <property type="term" value="P:translation"/>
    <property type="evidence" value="ECO:0007669"/>
    <property type="project" value="InterPro"/>
</dbReference>
<comment type="similarity">
    <text evidence="1">Belongs to the universal ribosomal protein uS10 family.</text>
</comment>
<dbReference type="Gramene" id="AET5Gv20397200.2">
    <property type="protein sequence ID" value="AET5Gv20397200.2"/>
    <property type="gene ID" value="AET5Gv20397200"/>
</dbReference>
<sequence>MQHTQARIGRSLSSKESGSRVLESRSLTMAMLRYAVGFALRRSASPPDAALSRFLGSAGCGNPAAGFPLLRRPAPPPGVAAAATAAASRFFSNGSRSGSSDTNSTLGKPVEETKENVCLRTHKSPAKIRIILKSFNNQKNNLKELAPYMHKVGLPESRSLYTVLRSPHIDKKSREQFSTHVKKVFVEKTAETHELAKKFFWLKRLRILGAQYEVVINFKTRLGKKIGCSEGGGLLRHPKQGSGIE</sequence>
<organism evidence="6 7">
    <name type="scientific">Aegilops tauschii subsp. strangulata</name>
    <name type="common">Goatgrass</name>
    <dbReference type="NCBI Taxonomy" id="200361"/>
    <lineage>
        <taxon>Eukaryota</taxon>
        <taxon>Viridiplantae</taxon>
        <taxon>Streptophyta</taxon>
        <taxon>Embryophyta</taxon>
        <taxon>Tracheophyta</taxon>
        <taxon>Spermatophyta</taxon>
        <taxon>Magnoliopsida</taxon>
        <taxon>Liliopsida</taxon>
        <taxon>Poales</taxon>
        <taxon>Poaceae</taxon>
        <taxon>BOP clade</taxon>
        <taxon>Pooideae</taxon>
        <taxon>Triticodae</taxon>
        <taxon>Triticeae</taxon>
        <taxon>Triticinae</taxon>
        <taxon>Aegilops</taxon>
    </lineage>
</organism>
<evidence type="ECO:0000256" key="2">
    <source>
        <dbReference type="ARBA" id="ARBA00022980"/>
    </source>
</evidence>
<dbReference type="OrthoDB" id="366214at2759"/>
<dbReference type="AlphaFoldDB" id="A0A453KF81"/>
<dbReference type="STRING" id="200361.A0A453KF81"/>
<evidence type="ECO:0000256" key="3">
    <source>
        <dbReference type="ARBA" id="ARBA00023274"/>
    </source>
</evidence>
<dbReference type="EnsemblPlants" id="AET5Gv20397200.2">
    <property type="protein sequence ID" value="AET5Gv20397200.2"/>
    <property type="gene ID" value="AET5Gv20397200"/>
</dbReference>
<dbReference type="RefSeq" id="XP_020146154.1">
    <property type="nucleotide sequence ID" value="XM_020290565.4"/>
</dbReference>
<dbReference type="Proteomes" id="UP000015105">
    <property type="component" value="Chromosome 5D"/>
</dbReference>
<dbReference type="Gene3D" id="3.30.70.600">
    <property type="entry name" value="Ribosomal protein S10 domain"/>
    <property type="match status" value="1"/>
</dbReference>
<dbReference type="InterPro" id="IPR027486">
    <property type="entry name" value="Ribosomal_uS10_dom"/>
</dbReference>
<keyword evidence="3" id="KW-0687">Ribonucleoprotein</keyword>